<reference evidence="1 2" key="1">
    <citation type="journal article" date="2006" name="Int. J. Syst. Evol. Microbiol.">
        <title>Chryseobacterium piscium sp. nov., isolated from fish of the South Atlantic Ocean off South Africa.</title>
        <authorList>
            <person name="de Beer H."/>
            <person name="Hugo C.J."/>
            <person name="Jooste P.J."/>
            <person name="Vancanneyt M."/>
            <person name="Coenye T."/>
            <person name="Vandamme P."/>
        </authorList>
    </citation>
    <scope>NUCLEOTIDE SEQUENCE [LARGE SCALE GENOMIC DNA]</scope>
    <source>
        <strain evidence="1 2">CCUG 51923</strain>
    </source>
</reference>
<organism evidence="1 2">
    <name type="scientific">Chryseobacterium piscium</name>
    <dbReference type="NCBI Taxonomy" id="333702"/>
    <lineage>
        <taxon>Bacteria</taxon>
        <taxon>Pseudomonadati</taxon>
        <taxon>Bacteroidota</taxon>
        <taxon>Flavobacteriia</taxon>
        <taxon>Flavobacteriales</taxon>
        <taxon>Weeksellaceae</taxon>
        <taxon>Chryseobacterium group</taxon>
        <taxon>Chryseobacterium</taxon>
    </lineage>
</organism>
<dbReference type="AlphaFoldDB" id="A0A3D9BUD3"/>
<dbReference type="Proteomes" id="UP000256512">
    <property type="component" value="Unassembled WGS sequence"/>
</dbReference>
<proteinExistence type="predicted"/>
<name>A0A3D9BUD3_9FLAO</name>
<dbReference type="RefSeq" id="WP_115948894.1">
    <property type="nucleotide sequence ID" value="NZ_QNVS01000003.1"/>
</dbReference>
<protein>
    <submittedName>
        <fullName evidence="1">Uncharacterized protein</fullName>
    </submittedName>
</protein>
<gene>
    <name evidence="1" type="ORF">DRF62_02220</name>
</gene>
<keyword evidence="2" id="KW-1185">Reference proteome</keyword>
<evidence type="ECO:0000313" key="2">
    <source>
        <dbReference type="Proteomes" id="UP000256512"/>
    </source>
</evidence>
<accession>A0A3D9BUD3</accession>
<comment type="caution">
    <text evidence="1">The sequence shown here is derived from an EMBL/GenBank/DDBJ whole genome shotgun (WGS) entry which is preliminary data.</text>
</comment>
<dbReference type="EMBL" id="QNVS01000003">
    <property type="protein sequence ID" value="REC56996.1"/>
    <property type="molecule type" value="Genomic_DNA"/>
</dbReference>
<evidence type="ECO:0000313" key="1">
    <source>
        <dbReference type="EMBL" id="REC56996.1"/>
    </source>
</evidence>
<sequence length="71" mass="8214">MKNAIIHISYAKTNFKCPHCEKPYDDSEDIYLERCNKNKSGCTTIQCECELRFGMTYDIAGKAVSFKINKR</sequence>